<dbReference type="RefSeq" id="WP_010842425.1">
    <property type="nucleotide sequence ID" value="NZ_AQPW01000009.1"/>
</dbReference>
<dbReference type="Proteomes" id="UP000013569">
    <property type="component" value="Unassembled WGS sequence"/>
</dbReference>
<dbReference type="SUPFAM" id="SSF52540">
    <property type="entry name" value="P-loop containing nucleoside triphosphate hydrolases"/>
    <property type="match status" value="1"/>
</dbReference>
<dbReference type="InterPro" id="IPR016032">
    <property type="entry name" value="Sig_transdc_resp-reg_C-effctor"/>
</dbReference>
<dbReference type="Pfam" id="PF03704">
    <property type="entry name" value="BTAD"/>
    <property type="match status" value="1"/>
</dbReference>
<dbReference type="SUPFAM" id="SSF48452">
    <property type="entry name" value="TPR-like"/>
    <property type="match status" value="1"/>
</dbReference>
<gene>
    <name evidence="6" type="ORF">GTC6_10009</name>
</gene>
<keyword evidence="2 3" id="KW-0238">DNA-binding</keyword>
<dbReference type="GO" id="GO:0000160">
    <property type="term" value="P:phosphorelay signal transduction system"/>
    <property type="evidence" value="ECO:0007669"/>
    <property type="project" value="InterPro"/>
</dbReference>
<dbReference type="SUPFAM" id="SSF46894">
    <property type="entry name" value="C-terminal effector domain of the bipartite response regulators"/>
    <property type="match status" value="1"/>
</dbReference>
<evidence type="ECO:0000256" key="3">
    <source>
        <dbReference type="PROSITE-ProRule" id="PRU01091"/>
    </source>
</evidence>
<feature type="compositionally biased region" description="Basic and acidic residues" evidence="4">
    <location>
        <begin position="266"/>
        <end position="283"/>
    </location>
</feature>
<dbReference type="SMART" id="SM01043">
    <property type="entry name" value="BTAD"/>
    <property type="match status" value="1"/>
</dbReference>
<dbReference type="InterPro" id="IPR003593">
    <property type="entry name" value="AAA+_ATPase"/>
</dbReference>
<evidence type="ECO:0000256" key="4">
    <source>
        <dbReference type="SAM" id="MobiDB-lite"/>
    </source>
</evidence>
<dbReference type="GO" id="GO:0003677">
    <property type="term" value="F:DNA binding"/>
    <property type="evidence" value="ECO:0007669"/>
    <property type="project" value="UniProtKB-UniRule"/>
</dbReference>
<dbReference type="PANTHER" id="PTHR47691">
    <property type="entry name" value="REGULATOR-RELATED"/>
    <property type="match status" value="1"/>
</dbReference>
<dbReference type="InterPro" id="IPR005158">
    <property type="entry name" value="BTAD"/>
</dbReference>
<dbReference type="InterPro" id="IPR041664">
    <property type="entry name" value="AAA_16"/>
</dbReference>
<dbReference type="InterPro" id="IPR001867">
    <property type="entry name" value="OmpR/PhoB-type_DNA-bd"/>
</dbReference>
<sequence>MVCLALLGPVDTSDGAGVPRPQFGTPRLRCLLAALALRANAVADVDWLTEILWTDAAPATPESALHNLVFRLRATLRQREVDDRLRVVTTSPGYTLQVDRADVDTLLFDDMVTRACAVVDTQPRLAIDLLDRAETLWRGRPFGEFADTSWARAEVGALIERRVLGVETAADALIALGRPEDAYVRLLPFIDEHPYREGLHLRVMDSLWRMDRAADALDVYQRLRRRLAEDIGTDPAVSVRELHARILDGESSSWTRGVATDPDAPDPDKPAHDRTVTASDARDGAPQSGSASLIGREAQLADLAATIRAGGVVTVVGPGGVGKTALVRRLARSVSDRPVWFAELAAIGSPDGVAHGVASATGSTMRRDLPTLDALTDALSGQQGLLVLDNCEHVLDAVAEVVVALQDRCPNVTVITTSRAPLGLATEQIIVLDPLPVPDVDATADDIESSDAVRLFCMRARARDPRFELNANSAPAVAEICRRLDGLPLGVELAATKARAIPPTELVDRLHWRFRILRAPHGIEPRHRSLHALVDWSYTLLSEPARGLFDVLSVFPSRFGLDDAEFLAEAIGVLAREDVADAVAELVEASMVSTDTGGYLMLETLRAYGTESLTGRDALDAARCAHTAWVADWLGPLGCDVYGRGHLEAARLVHDRLDDVRQAIDHTGVHDLDLADTMLQGLIPYLELTMSPEVTGWARVLVDRHEPSLLGAGVWAVSAGGARFDGDLPAARHCINQGLAADPGPAVRVYLHMMLVDVGLFQGDLDAALRDARRFRELALVAAMPGAAHMSDISALLIRSYQGEDSYPAARALEIACSTAGEDVVAAWCRYVSGECLLDTDPVRARQLLDGAIGSARRHGDRYLLGVAMASRASIVARSGDTERAALLYVDVLEHWRQTGNWTNQWVTLRSVVDVLVELGRSEPAALLLGAIRRASRVAGSDPFGSDVERLRSAENRIRDALGDTTADDLVATGAAVTPSDAVDVALTALATGRADQLRRTARRSGRS</sequence>
<name>R7YAG2_9ACTN</name>
<evidence type="ECO:0000256" key="2">
    <source>
        <dbReference type="ARBA" id="ARBA00023125"/>
    </source>
</evidence>
<dbReference type="Gene3D" id="3.40.50.300">
    <property type="entry name" value="P-loop containing nucleotide triphosphate hydrolases"/>
    <property type="match status" value="1"/>
</dbReference>
<proteinExistence type="inferred from homology"/>
<dbReference type="PANTHER" id="PTHR47691:SF3">
    <property type="entry name" value="HTH-TYPE TRANSCRIPTIONAL REGULATOR RV0890C-RELATED"/>
    <property type="match status" value="1"/>
</dbReference>
<dbReference type="GO" id="GO:0006355">
    <property type="term" value="P:regulation of DNA-templated transcription"/>
    <property type="evidence" value="ECO:0007669"/>
    <property type="project" value="InterPro"/>
</dbReference>
<dbReference type="CDD" id="cd15831">
    <property type="entry name" value="BTAD"/>
    <property type="match status" value="1"/>
</dbReference>
<evidence type="ECO:0000259" key="5">
    <source>
        <dbReference type="PROSITE" id="PS51755"/>
    </source>
</evidence>
<evidence type="ECO:0000256" key="1">
    <source>
        <dbReference type="ARBA" id="ARBA00005820"/>
    </source>
</evidence>
<dbReference type="Gene3D" id="1.25.40.10">
    <property type="entry name" value="Tetratricopeptide repeat domain"/>
    <property type="match status" value="2"/>
</dbReference>
<dbReference type="AlphaFoldDB" id="R7YAG2"/>
<dbReference type="EMBL" id="AQPW01000009">
    <property type="protein sequence ID" value="EON32990.1"/>
    <property type="molecule type" value="Genomic_DNA"/>
</dbReference>
<dbReference type="InterPro" id="IPR036388">
    <property type="entry name" value="WH-like_DNA-bd_sf"/>
</dbReference>
<comment type="caution">
    <text evidence="6">The sequence shown here is derived from an EMBL/GenBank/DDBJ whole genome shotgun (WGS) entry which is preliminary data.</text>
</comment>
<accession>R7YAG2</accession>
<dbReference type="PROSITE" id="PS51755">
    <property type="entry name" value="OMPR_PHOB"/>
    <property type="match status" value="1"/>
</dbReference>
<comment type="similarity">
    <text evidence="1">Belongs to the AfsR/DnrI/RedD regulatory family.</text>
</comment>
<dbReference type="InterPro" id="IPR011990">
    <property type="entry name" value="TPR-like_helical_dom_sf"/>
</dbReference>
<dbReference type="PRINTS" id="PR00364">
    <property type="entry name" value="DISEASERSIST"/>
</dbReference>
<evidence type="ECO:0000313" key="6">
    <source>
        <dbReference type="EMBL" id="EON32990.1"/>
    </source>
</evidence>
<dbReference type="Gene3D" id="1.10.10.10">
    <property type="entry name" value="Winged helix-like DNA-binding domain superfamily/Winged helix DNA-binding domain"/>
    <property type="match status" value="1"/>
</dbReference>
<evidence type="ECO:0000313" key="7">
    <source>
        <dbReference type="Proteomes" id="UP000013569"/>
    </source>
</evidence>
<feature type="domain" description="OmpR/PhoB-type" evidence="5">
    <location>
        <begin position="1"/>
        <end position="98"/>
    </location>
</feature>
<dbReference type="SMART" id="SM00382">
    <property type="entry name" value="AAA"/>
    <property type="match status" value="1"/>
</dbReference>
<protein>
    <submittedName>
        <fullName evidence="6">Putative ATPase</fullName>
    </submittedName>
</protein>
<dbReference type="Pfam" id="PF13191">
    <property type="entry name" value="AAA_16"/>
    <property type="match status" value="1"/>
</dbReference>
<organism evidence="6 7">
    <name type="scientific">Gordonia terrae C-6</name>
    <dbReference type="NCBI Taxonomy" id="1316928"/>
    <lineage>
        <taxon>Bacteria</taxon>
        <taxon>Bacillati</taxon>
        <taxon>Actinomycetota</taxon>
        <taxon>Actinomycetes</taxon>
        <taxon>Mycobacteriales</taxon>
        <taxon>Gordoniaceae</taxon>
        <taxon>Gordonia</taxon>
    </lineage>
</organism>
<feature type="DNA-binding region" description="OmpR/PhoB-type" evidence="3">
    <location>
        <begin position="1"/>
        <end position="98"/>
    </location>
</feature>
<dbReference type="InterPro" id="IPR027417">
    <property type="entry name" value="P-loop_NTPase"/>
</dbReference>
<feature type="region of interest" description="Disordered" evidence="4">
    <location>
        <begin position="253"/>
        <end position="290"/>
    </location>
</feature>
<reference evidence="6 7" key="1">
    <citation type="journal article" date="2013" name="Genome Announc.">
        <title>Draft Genome Sequence of a Benzothiophene-Desulfurizing Bacterium, Gordona terrae Strain C-6.</title>
        <authorList>
            <person name="Wang W."/>
            <person name="Ma T."/>
            <person name="Ren Y."/>
            <person name="Li G."/>
        </authorList>
    </citation>
    <scope>NUCLEOTIDE SEQUENCE [LARGE SCALE GENOMIC DNA]</scope>
    <source>
        <strain evidence="6 7">C-6</strain>
    </source>
</reference>
<dbReference type="OrthoDB" id="9812579at2"/>
<dbReference type="PATRIC" id="fig|1316928.3.peg.2001"/>